<dbReference type="GO" id="GO:0000160">
    <property type="term" value="P:phosphorelay signal transduction system"/>
    <property type="evidence" value="ECO:0007669"/>
    <property type="project" value="InterPro"/>
</dbReference>
<keyword evidence="4" id="KW-1185">Reference proteome</keyword>
<name>A0A915TZN6_9BACT</name>
<dbReference type="KEGG" id="ddu:GF1_06350"/>
<keyword evidence="1" id="KW-0597">Phosphoprotein</keyword>
<proteinExistence type="predicted"/>
<dbReference type="Proteomes" id="UP001063350">
    <property type="component" value="Chromosome"/>
</dbReference>
<dbReference type="Pfam" id="PF01627">
    <property type="entry name" value="Hpt"/>
    <property type="match status" value="1"/>
</dbReference>
<sequence>MKSDDYLQTIHAHLRSAYLLSEEKIASVMPTFLTTLNSHLQRLEQAAQSDDLKILGKAGHTIKGALLNLGLLDLADVAFQIEWGCNQGDREMDYRKIVREIGTEIRKITGEPG</sequence>
<dbReference type="InterPro" id="IPR008207">
    <property type="entry name" value="Sig_transdc_His_kin_Hpt_dom"/>
</dbReference>
<dbReference type="InterPro" id="IPR036641">
    <property type="entry name" value="HPT_dom_sf"/>
</dbReference>
<organism evidence="3 4">
    <name type="scientific">Desulfolithobacter dissulfuricans</name>
    <dbReference type="NCBI Taxonomy" id="2795293"/>
    <lineage>
        <taxon>Bacteria</taxon>
        <taxon>Pseudomonadati</taxon>
        <taxon>Thermodesulfobacteriota</taxon>
        <taxon>Desulfobulbia</taxon>
        <taxon>Desulfobulbales</taxon>
        <taxon>Desulfobulbaceae</taxon>
        <taxon>Desulfolithobacter</taxon>
    </lineage>
</organism>
<dbReference type="EMBL" id="AP024233">
    <property type="protein sequence ID" value="BCO08259.1"/>
    <property type="molecule type" value="Genomic_DNA"/>
</dbReference>
<gene>
    <name evidence="3" type="ORF">GF1_06350</name>
</gene>
<reference evidence="3" key="1">
    <citation type="submission" date="2020-12" db="EMBL/GenBank/DDBJ databases">
        <title>Desulfobium dissulfuricans gen. nov., sp. nov., a novel mesophilic, sulfate-reducing bacterium isolated from a deep-sea hydrothermal vent.</title>
        <authorList>
            <person name="Hashimoto Y."/>
            <person name="Tame A."/>
            <person name="Sawayama S."/>
            <person name="Miyazaki J."/>
            <person name="Takai K."/>
            <person name="Nakagawa S."/>
        </authorList>
    </citation>
    <scope>NUCLEOTIDE SEQUENCE</scope>
    <source>
        <strain evidence="3">GF1</strain>
    </source>
</reference>
<accession>A0A915TZN6</accession>
<dbReference type="GO" id="GO:0004672">
    <property type="term" value="F:protein kinase activity"/>
    <property type="evidence" value="ECO:0007669"/>
    <property type="project" value="UniProtKB-ARBA"/>
</dbReference>
<evidence type="ECO:0000313" key="4">
    <source>
        <dbReference type="Proteomes" id="UP001063350"/>
    </source>
</evidence>
<dbReference type="SUPFAM" id="SSF47226">
    <property type="entry name" value="Histidine-containing phosphotransfer domain, HPT domain"/>
    <property type="match status" value="1"/>
</dbReference>
<evidence type="ECO:0000256" key="1">
    <source>
        <dbReference type="PROSITE-ProRule" id="PRU00110"/>
    </source>
</evidence>
<feature type="modified residue" description="Phosphohistidine" evidence="1">
    <location>
        <position position="60"/>
    </location>
</feature>
<dbReference type="Gene3D" id="1.20.120.160">
    <property type="entry name" value="HPT domain"/>
    <property type="match status" value="1"/>
</dbReference>
<protein>
    <recommendedName>
        <fullName evidence="2">HPt domain-containing protein</fullName>
    </recommendedName>
</protein>
<evidence type="ECO:0000313" key="3">
    <source>
        <dbReference type="EMBL" id="BCO08259.1"/>
    </source>
</evidence>
<dbReference type="PROSITE" id="PS50894">
    <property type="entry name" value="HPT"/>
    <property type="match status" value="1"/>
</dbReference>
<evidence type="ECO:0000259" key="2">
    <source>
        <dbReference type="PROSITE" id="PS50894"/>
    </source>
</evidence>
<dbReference type="RefSeq" id="WP_267928169.1">
    <property type="nucleotide sequence ID" value="NZ_AP024233.1"/>
</dbReference>
<dbReference type="AlphaFoldDB" id="A0A915TZN6"/>
<feature type="domain" description="HPt" evidence="2">
    <location>
        <begin position="21"/>
        <end position="113"/>
    </location>
</feature>